<dbReference type="PANTHER" id="PTHR46237:SF1">
    <property type="entry name" value="CYTOCHROME B5 REDUCTASE 4"/>
    <property type="match status" value="1"/>
</dbReference>
<dbReference type="EMBL" id="JBEVYD010000012">
    <property type="protein sequence ID" value="KAL3229189.1"/>
    <property type="molecule type" value="Genomic_DNA"/>
</dbReference>
<name>A0ABR4NN00_9SACH</name>
<evidence type="ECO:0000313" key="7">
    <source>
        <dbReference type="Proteomes" id="UP001623330"/>
    </source>
</evidence>
<evidence type="ECO:0000256" key="4">
    <source>
        <dbReference type="RuleBase" id="RU362121"/>
    </source>
</evidence>
<keyword evidence="1 4" id="KW-0349">Heme</keyword>
<reference evidence="6 7" key="1">
    <citation type="submission" date="2024-05" db="EMBL/GenBank/DDBJ databases">
        <title>Long read based assembly of the Candida bracarensis genome reveals expanded adhesin content.</title>
        <authorList>
            <person name="Marcet-Houben M."/>
            <person name="Ksiezopolska E."/>
            <person name="Gabaldon T."/>
        </authorList>
    </citation>
    <scope>NUCLEOTIDE SEQUENCE [LARGE SCALE GENOMIC DNA]</scope>
    <source>
        <strain evidence="6 7">CBM6</strain>
    </source>
</reference>
<evidence type="ECO:0000256" key="1">
    <source>
        <dbReference type="ARBA" id="ARBA00022617"/>
    </source>
</evidence>
<dbReference type="InterPro" id="IPR036400">
    <property type="entry name" value="Cyt_B5-like_heme/steroid_sf"/>
</dbReference>
<dbReference type="PANTHER" id="PTHR46237">
    <property type="entry name" value="CYTOCHROME B5 REDUCTASE 4 FAMILY MEMBER"/>
    <property type="match status" value="1"/>
</dbReference>
<dbReference type="Proteomes" id="UP001623330">
    <property type="component" value="Unassembled WGS sequence"/>
</dbReference>
<evidence type="ECO:0000256" key="2">
    <source>
        <dbReference type="ARBA" id="ARBA00022723"/>
    </source>
</evidence>
<comment type="caution">
    <text evidence="6">The sequence shown here is derived from an EMBL/GenBank/DDBJ whole genome shotgun (WGS) entry which is preliminary data.</text>
</comment>
<dbReference type="InterPro" id="IPR018506">
    <property type="entry name" value="Cyt_B5_heme-BS"/>
</dbReference>
<dbReference type="Gene3D" id="3.10.120.10">
    <property type="entry name" value="Cytochrome b5-like heme/steroid binding domain"/>
    <property type="match status" value="1"/>
</dbReference>
<dbReference type="SMART" id="SM01117">
    <property type="entry name" value="Cyt-b5"/>
    <property type="match status" value="1"/>
</dbReference>
<dbReference type="PROSITE" id="PS00191">
    <property type="entry name" value="CYTOCHROME_B5_1"/>
    <property type="match status" value="1"/>
</dbReference>
<keyword evidence="2 4" id="KW-0479">Metal-binding</keyword>
<keyword evidence="3 4" id="KW-0408">Iron</keyword>
<evidence type="ECO:0000256" key="3">
    <source>
        <dbReference type="ARBA" id="ARBA00023004"/>
    </source>
</evidence>
<proteinExistence type="inferred from homology"/>
<comment type="similarity">
    <text evidence="4">Belongs to the cytochrome b5 family.</text>
</comment>
<protein>
    <recommendedName>
        <fullName evidence="5">Cytochrome b5 heme-binding domain-containing protein</fullName>
    </recommendedName>
</protein>
<sequence>MHSASKVMFEQMERNNMDFKAPMSTKPRIRIDTPMQASCSTLGVPQGVSSNNKINGGGYRNKVRLAPGHSPLDWHELVSTKGKAGKLVTGLDKIRNDSESLENFKKLNSPQSLILLERGVPTFAIRPPLRVDEEELARHNTPEDCWTVINGKVFSISSYMDFHPGGAKILLDKSAGQDSTMLFNRYHRWISVEKMLETCFVGVYVG</sequence>
<gene>
    <name evidence="6" type="ORF">RNJ44_02276</name>
</gene>
<evidence type="ECO:0000259" key="5">
    <source>
        <dbReference type="PROSITE" id="PS50255"/>
    </source>
</evidence>
<keyword evidence="7" id="KW-1185">Reference proteome</keyword>
<accession>A0ABR4NN00</accession>
<dbReference type="InterPro" id="IPR001199">
    <property type="entry name" value="Cyt_B5-like_heme/steroid-bd"/>
</dbReference>
<dbReference type="Pfam" id="PF00173">
    <property type="entry name" value="Cyt-b5"/>
    <property type="match status" value="1"/>
</dbReference>
<dbReference type="InterPro" id="IPR051872">
    <property type="entry name" value="Cytochrome_b5/Flavoprotein_Rdt"/>
</dbReference>
<feature type="domain" description="Cytochrome b5 heme-binding" evidence="5">
    <location>
        <begin position="128"/>
        <end position="206"/>
    </location>
</feature>
<organism evidence="6 7">
    <name type="scientific">Nakaseomyces bracarensis</name>
    <dbReference type="NCBI Taxonomy" id="273131"/>
    <lineage>
        <taxon>Eukaryota</taxon>
        <taxon>Fungi</taxon>
        <taxon>Dikarya</taxon>
        <taxon>Ascomycota</taxon>
        <taxon>Saccharomycotina</taxon>
        <taxon>Saccharomycetes</taxon>
        <taxon>Saccharomycetales</taxon>
        <taxon>Saccharomycetaceae</taxon>
        <taxon>Nakaseomyces</taxon>
    </lineage>
</organism>
<dbReference type="SUPFAM" id="SSF55856">
    <property type="entry name" value="Cytochrome b5-like heme/steroid binding domain"/>
    <property type="match status" value="1"/>
</dbReference>
<evidence type="ECO:0000313" key="6">
    <source>
        <dbReference type="EMBL" id="KAL3229189.1"/>
    </source>
</evidence>
<dbReference type="PROSITE" id="PS50255">
    <property type="entry name" value="CYTOCHROME_B5_2"/>
    <property type="match status" value="1"/>
</dbReference>